<name>A0A1H3BQ95_9RHOB</name>
<dbReference type="AlphaFoldDB" id="A0A1H3BQ95"/>
<dbReference type="RefSeq" id="WP_092890958.1">
    <property type="nucleotide sequence ID" value="NZ_CP061498.1"/>
</dbReference>
<evidence type="ECO:0000313" key="1">
    <source>
        <dbReference type="EMBL" id="SDX44132.1"/>
    </source>
</evidence>
<evidence type="ECO:0000313" key="2">
    <source>
        <dbReference type="Proteomes" id="UP000198539"/>
    </source>
</evidence>
<organism evidence="1 2">
    <name type="scientific">Roseicitreum antarcticum</name>
    <dbReference type="NCBI Taxonomy" id="564137"/>
    <lineage>
        <taxon>Bacteria</taxon>
        <taxon>Pseudomonadati</taxon>
        <taxon>Pseudomonadota</taxon>
        <taxon>Alphaproteobacteria</taxon>
        <taxon>Rhodobacterales</taxon>
        <taxon>Paracoccaceae</taxon>
        <taxon>Roseicitreum</taxon>
    </lineage>
</organism>
<gene>
    <name evidence="1" type="ORF">SAMN04488238_108142</name>
</gene>
<protein>
    <submittedName>
        <fullName evidence="1">Uncharacterized protein</fullName>
    </submittedName>
</protein>
<dbReference type="EMBL" id="FNOM01000008">
    <property type="protein sequence ID" value="SDX44132.1"/>
    <property type="molecule type" value="Genomic_DNA"/>
</dbReference>
<dbReference type="Proteomes" id="UP000198539">
    <property type="component" value="Unassembled WGS sequence"/>
</dbReference>
<dbReference type="InterPro" id="IPR058227">
    <property type="entry name" value="RSP_7527-like"/>
</dbReference>
<sequence>MVINMNRYVQNNFDFDTMDIIAVEREARRMRAEAAAQMARSLVAWVSHKFAALRPAHNHHAA</sequence>
<keyword evidence="2" id="KW-1185">Reference proteome</keyword>
<dbReference type="NCBIfam" id="NF046098">
    <property type="entry name" value="RSP_7527_fam"/>
    <property type="match status" value="1"/>
</dbReference>
<proteinExistence type="predicted"/>
<accession>A0A1H3BQ95</accession>
<reference evidence="1 2" key="1">
    <citation type="submission" date="2016-10" db="EMBL/GenBank/DDBJ databases">
        <authorList>
            <person name="de Groot N.N."/>
        </authorList>
    </citation>
    <scope>NUCLEOTIDE SEQUENCE [LARGE SCALE GENOMIC DNA]</scope>
    <source>
        <strain evidence="1 2">CGMCC 1.8894</strain>
    </source>
</reference>